<evidence type="ECO:0000256" key="14">
    <source>
        <dbReference type="ARBA" id="ARBA00023288"/>
    </source>
</evidence>
<evidence type="ECO:0000256" key="16">
    <source>
        <dbReference type="ARBA" id="ARBA00049061"/>
    </source>
</evidence>
<name>A0A5N5JSW8_PANHP</name>
<organism evidence="20 21">
    <name type="scientific">Pangasianodon hypophthalmus</name>
    <name type="common">Striped catfish</name>
    <name type="synonym">Helicophagus hypophthalmus</name>
    <dbReference type="NCBI Taxonomy" id="310915"/>
    <lineage>
        <taxon>Eukaryota</taxon>
        <taxon>Metazoa</taxon>
        <taxon>Chordata</taxon>
        <taxon>Craniata</taxon>
        <taxon>Vertebrata</taxon>
        <taxon>Euteleostomi</taxon>
        <taxon>Actinopterygii</taxon>
        <taxon>Neopterygii</taxon>
        <taxon>Teleostei</taxon>
        <taxon>Ostariophysi</taxon>
        <taxon>Siluriformes</taxon>
        <taxon>Pangasiidae</taxon>
        <taxon>Pangasianodon</taxon>
    </lineage>
</organism>
<comment type="subunit">
    <text evidence="4">Interacts with SLC4A4.</text>
</comment>
<dbReference type="PROSITE" id="PS00162">
    <property type="entry name" value="ALPHA_CA_1"/>
    <property type="match status" value="1"/>
</dbReference>
<dbReference type="GO" id="GO:0005886">
    <property type="term" value="C:plasma membrane"/>
    <property type="evidence" value="ECO:0007669"/>
    <property type="project" value="UniProtKB-SubCell"/>
</dbReference>
<comment type="cofactor">
    <cofactor evidence="1 17">
        <name>Zn(2+)</name>
        <dbReference type="ChEBI" id="CHEBI:29105"/>
    </cofactor>
</comment>
<dbReference type="FunFam" id="3.10.200.10:FF:000003">
    <property type="entry name" value="Carbonic anhydrase 12"/>
    <property type="match status" value="1"/>
</dbReference>
<evidence type="ECO:0000313" key="21">
    <source>
        <dbReference type="Proteomes" id="UP000327468"/>
    </source>
</evidence>
<keyword evidence="12" id="KW-0325">Glycoprotein</keyword>
<dbReference type="GO" id="GO:0008270">
    <property type="term" value="F:zinc ion binding"/>
    <property type="evidence" value="ECO:0007669"/>
    <property type="project" value="UniProtKB-UniRule"/>
</dbReference>
<evidence type="ECO:0000259" key="19">
    <source>
        <dbReference type="PROSITE" id="PS51144"/>
    </source>
</evidence>
<dbReference type="SUPFAM" id="SSF51069">
    <property type="entry name" value="Carbonic anhydrase"/>
    <property type="match status" value="1"/>
</dbReference>
<sequence length="308" mass="34453">MRAHIPRLLLLASVWSVCTGSGKWCYQSQVTCDTPCKGPDSWHEVHEDCGKFKQSPINIVTKKTELDHNLTPLIFSGYQQAFSGILKNNGHSVRVSVPELANVSGGNLKATYKAVQFHFHWGENGGPGSEHTIDGEQYPMEMHIVHMRQDFKSLEEALKDPTGVAVLGFFYEESKSANKKYDGLIQALKKVEHYNTNTTLTGISLSNLISSEENMTKYYRYEGSLTTPYCTEAVIWTVFEIPIPLSKDQLSAFSSLKFEGDKPMIKTFRPVQPHKSRTVYHSGSTVVMLSFTLLLVCVCSALGLSQLY</sequence>
<keyword evidence="21" id="KW-1185">Reference proteome</keyword>
<evidence type="ECO:0000256" key="17">
    <source>
        <dbReference type="RuleBase" id="RU367011"/>
    </source>
</evidence>
<keyword evidence="13 17" id="KW-0456">Lyase</keyword>
<proteinExistence type="inferred from homology"/>
<gene>
    <name evidence="20" type="ORF">PHYPO_G00159540</name>
</gene>
<keyword evidence="18" id="KW-0812">Transmembrane</keyword>
<dbReference type="Proteomes" id="UP000327468">
    <property type="component" value="Chromosome 27"/>
</dbReference>
<evidence type="ECO:0000256" key="18">
    <source>
        <dbReference type="SAM" id="Phobius"/>
    </source>
</evidence>
<feature type="domain" description="Alpha-carbonic anhydrase" evidence="19">
    <location>
        <begin position="22"/>
        <end position="283"/>
    </location>
</feature>
<keyword evidence="18" id="KW-1133">Transmembrane helix</keyword>
<dbReference type="PANTHER" id="PTHR18952:SF95">
    <property type="entry name" value="CARBONIC ANHYDRASE 4"/>
    <property type="match status" value="1"/>
</dbReference>
<comment type="similarity">
    <text evidence="3 17">Belongs to the alpha-carbonic anhydrase family.</text>
</comment>
<keyword evidence="10 18" id="KW-0472">Membrane</keyword>
<evidence type="ECO:0000256" key="5">
    <source>
        <dbReference type="ARBA" id="ARBA00022475"/>
    </source>
</evidence>
<feature type="chain" id="PRO_5025084357" description="Carbonic anhydrase" evidence="17">
    <location>
        <begin position="21"/>
        <end position="308"/>
    </location>
</feature>
<evidence type="ECO:0000256" key="4">
    <source>
        <dbReference type="ARBA" id="ARBA00011736"/>
    </source>
</evidence>
<evidence type="ECO:0000256" key="15">
    <source>
        <dbReference type="ARBA" id="ARBA00045603"/>
    </source>
</evidence>
<evidence type="ECO:0000256" key="11">
    <source>
        <dbReference type="ARBA" id="ARBA00023157"/>
    </source>
</evidence>
<protein>
    <recommendedName>
        <fullName evidence="17">Carbonic anhydrase</fullName>
        <ecNumber evidence="17">4.2.1.1</ecNumber>
    </recommendedName>
</protein>
<keyword evidence="11" id="KW-1015">Disulfide bond</keyword>
<evidence type="ECO:0000256" key="13">
    <source>
        <dbReference type="ARBA" id="ARBA00023239"/>
    </source>
</evidence>
<evidence type="ECO:0000256" key="6">
    <source>
        <dbReference type="ARBA" id="ARBA00022622"/>
    </source>
</evidence>
<dbReference type="EMBL" id="VFJC01000028">
    <property type="protein sequence ID" value="KAB5522438.1"/>
    <property type="molecule type" value="Genomic_DNA"/>
</dbReference>
<dbReference type="GO" id="GO:0004089">
    <property type="term" value="F:carbonate dehydratase activity"/>
    <property type="evidence" value="ECO:0007669"/>
    <property type="project" value="UniProtKB-UniRule"/>
</dbReference>
<keyword evidence="8 17" id="KW-0732">Signal</keyword>
<dbReference type="Gene3D" id="3.10.200.10">
    <property type="entry name" value="Alpha carbonic anhydrase"/>
    <property type="match status" value="1"/>
</dbReference>
<accession>A0A5N5JSW8</accession>
<dbReference type="AlphaFoldDB" id="A0A5N5JSW8"/>
<dbReference type="PROSITE" id="PS51144">
    <property type="entry name" value="ALPHA_CA_2"/>
    <property type="match status" value="1"/>
</dbReference>
<feature type="transmembrane region" description="Helical" evidence="18">
    <location>
        <begin position="279"/>
        <end position="304"/>
    </location>
</feature>
<dbReference type="CDD" id="cd03117">
    <property type="entry name" value="alpha_CA_IV_XV_like"/>
    <property type="match status" value="1"/>
</dbReference>
<keyword evidence="7 17" id="KW-0479">Metal-binding</keyword>
<comment type="subcellular location">
    <subcellularLocation>
        <location evidence="2">Cell membrane</location>
        <topology evidence="2">Lipid-anchor</topology>
        <topology evidence="2">GPI-anchor</topology>
    </subcellularLocation>
</comment>
<evidence type="ECO:0000256" key="3">
    <source>
        <dbReference type="ARBA" id="ARBA00010718"/>
    </source>
</evidence>
<evidence type="ECO:0000256" key="1">
    <source>
        <dbReference type="ARBA" id="ARBA00001947"/>
    </source>
</evidence>
<dbReference type="InterPro" id="IPR036398">
    <property type="entry name" value="CA_dom_sf"/>
</dbReference>
<keyword evidence="9 17" id="KW-0862">Zinc</keyword>
<comment type="function">
    <text evidence="17">Reversible hydration of carbon dioxide.</text>
</comment>
<dbReference type="GO" id="GO:0098552">
    <property type="term" value="C:side of membrane"/>
    <property type="evidence" value="ECO:0007669"/>
    <property type="project" value="UniProtKB-KW"/>
</dbReference>
<dbReference type="InterPro" id="IPR041874">
    <property type="entry name" value="CA4/CA15"/>
</dbReference>
<evidence type="ECO:0000256" key="2">
    <source>
        <dbReference type="ARBA" id="ARBA00004609"/>
    </source>
</evidence>
<evidence type="ECO:0000256" key="8">
    <source>
        <dbReference type="ARBA" id="ARBA00022729"/>
    </source>
</evidence>
<reference evidence="20 21" key="1">
    <citation type="submission" date="2019-06" db="EMBL/GenBank/DDBJ databases">
        <title>A chromosome-scale genome assembly of the striped catfish, Pangasianodon hypophthalmus.</title>
        <authorList>
            <person name="Wen M."/>
            <person name="Zahm M."/>
            <person name="Roques C."/>
            <person name="Cabau C."/>
            <person name="Klopp C."/>
            <person name="Donnadieu C."/>
            <person name="Jouanno E."/>
            <person name="Avarre J.-C."/>
            <person name="Campet M."/>
            <person name="Ha T.T.T."/>
            <person name="Dugue R."/>
            <person name="Lampietro C."/>
            <person name="Louis A."/>
            <person name="Herpin A."/>
            <person name="Echchiki A."/>
            <person name="Berthelot C."/>
            <person name="Parey E."/>
            <person name="Roest-Crollius H."/>
            <person name="Braasch I."/>
            <person name="Postlethwait J."/>
            <person name="Bobe J."/>
            <person name="Montfort J."/>
            <person name="Bouchez O."/>
            <person name="Begum T."/>
            <person name="Schartl M."/>
            <person name="Guiguen Y."/>
        </authorList>
    </citation>
    <scope>NUCLEOTIDE SEQUENCE [LARGE SCALE GENOMIC DNA]</scope>
    <source>
        <strain evidence="20 21">Indonesia</strain>
        <tissue evidence="20">Blood</tissue>
    </source>
</reference>
<keyword evidence="5" id="KW-1003">Cell membrane</keyword>
<dbReference type="PANTHER" id="PTHR18952">
    <property type="entry name" value="CARBONIC ANHYDRASE"/>
    <property type="match status" value="1"/>
</dbReference>
<evidence type="ECO:0000256" key="10">
    <source>
        <dbReference type="ARBA" id="ARBA00023136"/>
    </source>
</evidence>
<comment type="caution">
    <text evidence="20">The sequence shown here is derived from an EMBL/GenBank/DDBJ whole genome shotgun (WGS) entry which is preliminary data.</text>
</comment>
<dbReference type="EC" id="4.2.1.1" evidence="17"/>
<keyword evidence="14" id="KW-0449">Lipoprotein</keyword>
<evidence type="ECO:0000256" key="7">
    <source>
        <dbReference type="ARBA" id="ARBA00022723"/>
    </source>
</evidence>
<dbReference type="SMART" id="SM01057">
    <property type="entry name" value="Carb_anhydrase"/>
    <property type="match status" value="1"/>
</dbReference>
<dbReference type="InterPro" id="IPR001148">
    <property type="entry name" value="CA_dom"/>
</dbReference>
<comment type="catalytic activity">
    <reaction evidence="16">
        <text>hydrogencarbonate + H(+) = CO2 + H2O</text>
        <dbReference type="Rhea" id="RHEA:10748"/>
        <dbReference type="ChEBI" id="CHEBI:15377"/>
        <dbReference type="ChEBI" id="CHEBI:15378"/>
        <dbReference type="ChEBI" id="CHEBI:16526"/>
        <dbReference type="ChEBI" id="CHEBI:17544"/>
        <dbReference type="EC" id="4.2.1.1"/>
    </reaction>
    <physiologicalReaction direction="left-to-right" evidence="16">
        <dbReference type="Rhea" id="RHEA:10749"/>
    </physiologicalReaction>
    <physiologicalReaction direction="right-to-left" evidence="16">
        <dbReference type="Rhea" id="RHEA:10750"/>
    </physiologicalReaction>
</comment>
<evidence type="ECO:0000256" key="9">
    <source>
        <dbReference type="ARBA" id="ARBA00022833"/>
    </source>
</evidence>
<keyword evidence="6" id="KW-0336">GPI-anchor</keyword>
<evidence type="ECO:0000313" key="20">
    <source>
        <dbReference type="EMBL" id="KAB5522438.1"/>
    </source>
</evidence>
<dbReference type="InterPro" id="IPR018338">
    <property type="entry name" value="Carbonic_anhydrase_a-class_CS"/>
</dbReference>
<feature type="signal peptide" evidence="17">
    <location>
        <begin position="1"/>
        <end position="20"/>
    </location>
</feature>
<dbReference type="Pfam" id="PF00194">
    <property type="entry name" value="Carb_anhydrase"/>
    <property type="match status" value="1"/>
</dbReference>
<dbReference type="InterPro" id="IPR023561">
    <property type="entry name" value="Carbonic_anhydrase_a-class"/>
</dbReference>
<comment type="function">
    <text evidence="15">Catalyzes the reversible hydration of carbon dioxide into bicarbonate and protons and thus is essential to maintaining intracellular and extracellular pH. May stimulate the sodium/bicarbonate transporter activity of SLC4A4 that acts in pH homeostasis. It is essential for acid overload removal from the retina and retina epithelium, and acid release in the choriocapillaris in the choroid.</text>
</comment>
<evidence type="ECO:0000256" key="12">
    <source>
        <dbReference type="ARBA" id="ARBA00023180"/>
    </source>
</evidence>